<dbReference type="WBParaSite" id="SRAE_1000237300.1">
    <property type="protein sequence ID" value="SRAE_1000237300.1"/>
    <property type="gene ID" value="WBGene00258988"/>
</dbReference>
<evidence type="ECO:0000313" key="2">
    <source>
        <dbReference type="Proteomes" id="UP000035682"/>
    </source>
</evidence>
<dbReference type="GeneID" id="36376483"/>
<proteinExistence type="predicted"/>
<evidence type="ECO:0000313" key="1">
    <source>
        <dbReference type="EMBL" id="CEF64118.1"/>
    </source>
</evidence>
<dbReference type="AlphaFoldDB" id="A0A090L7K6"/>
<reference evidence="1 2" key="1">
    <citation type="submission" date="2014-09" db="EMBL/GenBank/DDBJ databases">
        <authorList>
            <person name="Martin A.A."/>
        </authorList>
    </citation>
    <scope>NUCLEOTIDE SEQUENCE</scope>
    <source>
        <strain evidence="2">ED321</strain>
        <strain evidence="1">ED321 Heterogonic</strain>
    </source>
</reference>
<name>A0A090L7K6_STRRB</name>
<dbReference type="CTD" id="36376483"/>
<dbReference type="Proteomes" id="UP000035682">
    <property type="component" value="Unplaced"/>
</dbReference>
<accession>A0A090L7K6</accession>
<protein>
    <submittedName>
        <fullName evidence="1 3">Uncharacterized protein</fullName>
    </submittedName>
</protein>
<dbReference type="WormBase" id="SRAE_1000237300">
    <property type="protein sequence ID" value="SRP08368"/>
    <property type="gene ID" value="WBGene00258988"/>
</dbReference>
<evidence type="ECO:0000313" key="3">
    <source>
        <dbReference type="WBParaSite" id="SRAE_1000237300.1"/>
    </source>
</evidence>
<gene>
    <name evidence="1 3 4" type="ORF">SRAE_1000237300</name>
</gene>
<dbReference type="EMBL" id="LN609528">
    <property type="protein sequence ID" value="CEF64118.1"/>
    <property type="molecule type" value="Genomic_DNA"/>
</dbReference>
<reference evidence="3" key="2">
    <citation type="submission" date="2020-12" db="UniProtKB">
        <authorList>
            <consortium name="WormBaseParasite"/>
        </authorList>
    </citation>
    <scope>IDENTIFICATION</scope>
</reference>
<keyword evidence="2" id="KW-1185">Reference proteome</keyword>
<sequence length="148" mass="17857">MNEELIRQFLEQVKKDKFNIKNNIRVTTDFLSDKPFLNDSVKNSSSDSDDKFLDAFENFAELVCPKVDAGELKCMHMMKPVKEKKSRDSYKEKLKYEKVKESIKPEYRYKPEIRQNYYETGISMAESLKTMRELRNREEELRREYKKF</sequence>
<dbReference type="RefSeq" id="XP_024503319.1">
    <property type="nucleotide sequence ID" value="XM_024649442.1"/>
</dbReference>
<evidence type="ECO:0000313" key="4">
    <source>
        <dbReference type="WormBase" id="SRAE_1000237300"/>
    </source>
</evidence>
<organism evidence="1">
    <name type="scientific">Strongyloides ratti</name>
    <name type="common">Parasitic roundworm</name>
    <dbReference type="NCBI Taxonomy" id="34506"/>
    <lineage>
        <taxon>Eukaryota</taxon>
        <taxon>Metazoa</taxon>
        <taxon>Ecdysozoa</taxon>
        <taxon>Nematoda</taxon>
        <taxon>Chromadorea</taxon>
        <taxon>Rhabditida</taxon>
        <taxon>Tylenchina</taxon>
        <taxon>Panagrolaimomorpha</taxon>
        <taxon>Strongyloidoidea</taxon>
        <taxon>Strongyloididae</taxon>
        <taxon>Strongyloides</taxon>
    </lineage>
</organism>